<reference evidence="3 4" key="1">
    <citation type="submission" date="2018-02" db="EMBL/GenBank/DDBJ databases">
        <title>The genomes of Aspergillus section Nigri reveals drivers in fungal speciation.</title>
        <authorList>
            <consortium name="DOE Joint Genome Institute"/>
            <person name="Vesth T.C."/>
            <person name="Nybo J."/>
            <person name="Theobald S."/>
            <person name="Brandl J."/>
            <person name="Frisvad J.C."/>
            <person name="Nielsen K.F."/>
            <person name="Lyhne E.K."/>
            <person name="Kogle M.E."/>
            <person name="Kuo A."/>
            <person name="Riley R."/>
            <person name="Clum A."/>
            <person name="Nolan M."/>
            <person name="Lipzen A."/>
            <person name="Salamov A."/>
            <person name="Henrissat B."/>
            <person name="Wiebenga A."/>
            <person name="De vries R.P."/>
            <person name="Grigoriev I.V."/>
            <person name="Mortensen U.H."/>
            <person name="Andersen M.R."/>
            <person name="Baker S.E."/>
        </authorList>
    </citation>
    <scope>NUCLEOTIDE SEQUENCE [LARGE SCALE GENOMIC DNA]</scope>
    <source>
        <strain evidence="3 4">CBS 101889</strain>
    </source>
</reference>
<dbReference type="OrthoDB" id="2519291at2759"/>
<feature type="domain" description="EthD" evidence="2">
    <location>
        <begin position="12"/>
        <end position="111"/>
    </location>
</feature>
<dbReference type="InterPro" id="IPR009799">
    <property type="entry name" value="EthD_dom"/>
</dbReference>
<comment type="similarity">
    <text evidence="1">Belongs to the tpcK family.</text>
</comment>
<protein>
    <recommendedName>
        <fullName evidence="2">EthD domain-containing protein</fullName>
    </recommendedName>
</protein>
<sequence length="131" mass="14766">MPYTLLAFLTRKAGTTPSAFKAYYETHQIPLLKKFSARTGFLWFTSGSIYPGNWDNTTVLKEEKEEDKESFPWDCCAEVVFRDQAHFEAFYGALVAAGERLQADEDRFLERGEMKVVPFAEGAVATTSFAG</sequence>
<dbReference type="RefSeq" id="XP_025553449.1">
    <property type="nucleotide sequence ID" value="XM_025696817.1"/>
</dbReference>
<proteinExistence type="inferred from homology"/>
<dbReference type="AlphaFoldDB" id="A0A395I3I3"/>
<dbReference type="EMBL" id="KZ824275">
    <property type="protein sequence ID" value="RAL14295.1"/>
    <property type="molecule type" value="Genomic_DNA"/>
</dbReference>
<dbReference type="SUPFAM" id="SSF54909">
    <property type="entry name" value="Dimeric alpha+beta barrel"/>
    <property type="match status" value="1"/>
</dbReference>
<keyword evidence="4" id="KW-1185">Reference proteome</keyword>
<dbReference type="VEuPathDB" id="FungiDB:BO97DRAFT_422720"/>
<dbReference type="InterPro" id="IPR011008">
    <property type="entry name" value="Dimeric_a/b-barrel"/>
</dbReference>
<dbReference type="Gene3D" id="3.30.70.100">
    <property type="match status" value="1"/>
</dbReference>
<dbReference type="STRING" id="1450537.A0A395I3I3"/>
<name>A0A395I3I3_ASPHC</name>
<accession>A0A395I3I3</accession>
<dbReference type="Proteomes" id="UP000248961">
    <property type="component" value="Unassembled WGS sequence"/>
</dbReference>
<evidence type="ECO:0000313" key="3">
    <source>
        <dbReference type="EMBL" id="RAL14295.1"/>
    </source>
</evidence>
<dbReference type="Pfam" id="PF07110">
    <property type="entry name" value="EthD"/>
    <property type="match status" value="1"/>
</dbReference>
<dbReference type="GO" id="GO:0016491">
    <property type="term" value="F:oxidoreductase activity"/>
    <property type="evidence" value="ECO:0007669"/>
    <property type="project" value="InterPro"/>
</dbReference>
<evidence type="ECO:0000313" key="4">
    <source>
        <dbReference type="Proteomes" id="UP000248961"/>
    </source>
</evidence>
<evidence type="ECO:0000259" key="2">
    <source>
        <dbReference type="Pfam" id="PF07110"/>
    </source>
</evidence>
<organism evidence="3 4">
    <name type="scientific">Aspergillus homomorphus (strain CBS 101889)</name>
    <dbReference type="NCBI Taxonomy" id="1450537"/>
    <lineage>
        <taxon>Eukaryota</taxon>
        <taxon>Fungi</taxon>
        <taxon>Dikarya</taxon>
        <taxon>Ascomycota</taxon>
        <taxon>Pezizomycotina</taxon>
        <taxon>Eurotiomycetes</taxon>
        <taxon>Eurotiomycetidae</taxon>
        <taxon>Eurotiales</taxon>
        <taxon>Aspergillaceae</taxon>
        <taxon>Aspergillus</taxon>
        <taxon>Aspergillus subgen. Circumdati</taxon>
    </lineage>
</organism>
<gene>
    <name evidence="3" type="ORF">BO97DRAFT_422720</name>
</gene>
<evidence type="ECO:0000256" key="1">
    <source>
        <dbReference type="ARBA" id="ARBA00005986"/>
    </source>
</evidence>
<dbReference type="GeneID" id="37201106"/>